<evidence type="ECO:0000256" key="6">
    <source>
        <dbReference type="SAM" id="MobiDB-lite"/>
    </source>
</evidence>
<dbReference type="Pfam" id="PF13913">
    <property type="entry name" value="zf-C2HC_2"/>
    <property type="match status" value="2"/>
</dbReference>
<dbReference type="GO" id="GO:0008270">
    <property type="term" value="F:zinc ion binding"/>
    <property type="evidence" value="ECO:0007669"/>
    <property type="project" value="UniProtKB-KW"/>
</dbReference>
<keyword evidence="3 5" id="KW-0863">Zinc-finger</keyword>
<dbReference type="InterPro" id="IPR049899">
    <property type="entry name" value="Znf_C2HC_C3H"/>
</dbReference>
<accession>A0A7R9ZV83</accession>
<name>A0A7R9ZV83_9DINO</name>
<feature type="domain" description="C2HC/C3H-type" evidence="7">
    <location>
        <begin position="324"/>
        <end position="353"/>
    </location>
</feature>
<evidence type="ECO:0000256" key="4">
    <source>
        <dbReference type="ARBA" id="ARBA00022833"/>
    </source>
</evidence>
<protein>
    <recommendedName>
        <fullName evidence="7">C2HC/C3H-type domain-containing protein</fullName>
    </recommendedName>
</protein>
<dbReference type="PANTHER" id="PTHR13555">
    <property type="entry name" value="C2H2 ZINC FINGER CGI-62-RELATED"/>
    <property type="match status" value="1"/>
</dbReference>
<feature type="region of interest" description="Disordered" evidence="6">
    <location>
        <begin position="128"/>
        <end position="164"/>
    </location>
</feature>
<dbReference type="AlphaFoldDB" id="A0A7R9ZV83"/>
<evidence type="ECO:0000256" key="1">
    <source>
        <dbReference type="ARBA" id="ARBA00022723"/>
    </source>
</evidence>
<evidence type="ECO:0000256" key="3">
    <source>
        <dbReference type="ARBA" id="ARBA00022771"/>
    </source>
</evidence>
<keyword evidence="1" id="KW-0479">Metal-binding</keyword>
<organism evidence="8">
    <name type="scientific">Pyrodinium bahamense</name>
    <dbReference type="NCBI Taxonomy" id="73915"/>
    <lineage>
        <taxon>Eukaryota</taxon>
        <taxon>Sar</taxon>
        <taxon>Alveolata</taxon>
        <taxon>Dinophyceae</taxon>
        <taxon>Gonyaulacales</taxon>
        <taxon>Pyrocystaceae</taxon>
        <taxon>Pyrodinium</taxon>
    </lineage>
</organism>
<evidence type="ECO:0000256" key="5">
    <source>
        <dbReference type="PROSITE-ProRule" id="PRU01371"/>
    </source>
</evidence>
<reference evidence="8" key="1">
    <citation type="submission" date="2021-01" db="EMBL/GenBank/DDBJ databases">
        <authorList>
            <person name="Corre E."/>
            <person name="Pelletier E."/>
            <person name="Niang G."/>
            <person name="Scheremetjew M."/>
            <person name="Finn R."/>
            <person name="Kale V."/>
            <person name="Holt S."/>
            <person name="Cochrane G."/>
            <person name="Meng A."/>
            <person name="Brown T."/>
            <person name="Cohen L."/>
        </authorList>
    </citation>
    <scope>NUCLEOTIDE SEQUENCE</scope>
    <source>
        <strain evidence="8">Pbaha01</strain>
    </source>
</reference>
<dbReference type="EMBL" id="HBEG01000266">
    <property type="protein sequence ID" value="CAD8344422.1"/>
    <property type="molecule type" value="Transcribed_RNA"/>
</dbReference>
<evidence type="ECO:0000256" key="2">
    <source>
        <dbReference type="ARBA" id="ARBA00022737"/>
    </source>
</evidence>
<dbReference type="PANTHER" id="PTHR13555:SF36">
    <property type="entry name" value="ZINC FINGER C2HC DOMAIN-CONTAINING PROTEIN 1B"/>
    <property type="match status" value="1"/>
</dbReference>
<proteinExistence type="predicted"/>
<keyword evidence="2" id="KW-0677">Repeat</keyword>
<dbReference type="InterPro" id="IPR026319">
    <property type="entry name" value="ZC2HC1A/B-like"/>
</dbReference>
<feature type="domain" description="C2HC/C3H-type" evidence="7">
    <location>
        <begin position="206"/>
        <end position="235"/>
    </location>
</feature>
<sequence>MRRGAIEVPAWSHCEFQPRLPASVPLPPPGRSPSKQDVDIAQSHLVLLKSKLRQRRLHESSCQGGSAKDLPTKQPSSAIPDVDLCSRFQPITAVKVGGVASVPKGVLPGGRGRPREVQWARSIEHLPRGVTWDPPSTPKEEALTPRPEPSVAGRSDGGGYPGGPRLLDKPWVPVPVDPVPMTPASASHAAAPLLKFAPSESDDQGPVAPCPDCGRTFCKDSLAKHIKICKKVFQQKHKQFNSAAYRLGEFENAGELIANAQKLEREKPTGHPRSTQAVPKWKQKSLAFRQAILAAKAAAGDADAQMKADAIQQKLDAAGNAGSDMTQCPHCGRTFNKEAGERHIAICVKTFGSKPGGGRLVKGGGRVAAGATQKPTGWAPSLAAVPQPQAASHQQIEAVRQCRVRHKLQPSL</sequence>
<dbReference type="Gene3D" id="3.30.160.60">
    <property type="entry name" value="Classic Zinc Finger"/>
    <property type="match status" value="1"/>
</dbReference>
<feature type="region of interest" description="Disordered" evidence="6">
    <location>
        <begin position="56"/>
        <end position="75"/>
    </location>
</feature>
<evidence type="ECO:0000313" key="8">
    <source>
        <dbReference type="EMBL" id="CAD8344422.1"/>
    </source>
</evidence>
<keyword evidence="4" id="KW-0862">Zinc</keyword>
<evidence type="ECO:0000259" key="7">
    <source>
        <dbReference type="PROSITE" id="PS52027"/>
    </source>
</evidence>
<gene>
    <name evidence="8" type="ORF">PBAH0796_LOCUS160</name>
</gene>
<dbReference type="PROSITE" id="PS52027">
    <property type="entry name" value="ZF_C2HC_C3H"/>
    <property type="match status" value="2"/>
</dbReference>